<keyword evidence="2 4" id="KW-0808">Transferase</keyword>
<keyword evidence="3 4" id="KW-0949">S-adenosyl-L-methionine</keyword>
<dbReference type="Gene3D" id="3.40.50.150">
    <property type="entry name" value="Vaccinia Virus protein VP39"/>
    <property type="match status" value="1"/>
</dbReference>
<evidence type="ECO:0000256" key="2">
    <source>
        <dbReference type="ARBA" id="ARBA00022679"/>
    </source>
</evidence>
<dbReference type="SUPFAM" id="SSF53335">
    <property type="entry name" value="S-adenosyl-L-methionine-dependent methyltransferases"/>
    <property type="match status" value="1"/>
</dbReference>
<dbReference type="PANTHER" id="PTHR21008:SF0">
    <property type="entry name" value="S-ADENOSYLMETHIONINE SENSOR UPSTREAM OF MTORC1"/>
    <property type="match status" value="1"/>
</dbReference>
<dbReference type="GeneID" id="126881621"/>
<keyword evidence="1 4" id="KW-0489">Methyltransferase</keyword>
<dbReference type="InterPro" id="IPR029063">
    <property type="entry name" value="SAM-dependent_MTases_sf"/>
</dbReference>
<evidence type="ECO:0000256" key="1">
    <source>
        <dbReference type="ARBA" id="ARBA00022603"/>
    </source>
</evidence>
<proteinExistence type="inferred from homology"/>
<dbReference type="RefSeq" id="XP_050501946.1">
    <property type="nucleotide sequence ID" value="XM_050645989.1"/>
</dbReference>
<protein>
    <recommendedName>
        <fullName evidence="4">S-adenosylmethionine sensor upstream of mTORC1</fullName>
    </recommendedName>
    <alternativeName>
        <fullName evidence="4">Probable methyltransferase BMT2 homolog</fullName>
        <ecNumber evidence="4">2.1.1.-</ecNumber>
    </alternativeName>
</protein>
<organism evidence="5 6">
    <name type="scientific">Diabrotica virgifera virgifera</name>
    <name type="common">western corn rootworm</name>
    <dbReference type="NCBI Taxonomy" id="50390"/>
    <lineage>
        <taxon>Eukaryota</taxon>
        <taxon>Metazoa</taxon>
        <taxon>Ecdysozoa</taxon>
        <taxon>Arthropoda</taxon>
        <taxon>Hexapoda</taxon>
        <taxon>Insecta</taxon>
        <taxon>Pterygota</taxon>
        <taxon>Neoptera</taxon>
        <taxon>Endopterygota</taxon>
        <taxon>Coleoptera</taxon>
        <taxon>Polyphaga</taxon>
        <taxon>Cucujiformia</taxon>
        <taxon>Chrysomeloidea</taxon>
        <taxon>Chrysomelidae</taxon>
        <taxon>Galerucinae</taxon>
        <taxon>Diabroticina</taxon>
        <taxon>Diabroticites</taxon>
        <taxon>Diabrotica</taxon>
    </lineage>
</organism>
<name>A0ABM5JVH9_DIAVI</name>
<feature type="binding site" evidence="4">
    <location>
        <position position="141"/>
    </location>
    <ligand>
        <name>S-adenosyl-L-methionine</name>
        <dbReference type="ChEBI" id="CHEBI:59789"/>
    </ligand>
</feature>
<dbReference type="Pfam" id="PF11968">
    <property type="entry name" value="Bmt2"/>
    <property type="match status" value="1"/>
</dbReference>
<sequence length="324" mass="37482">MVLKEHIELANFVKNVHEELRENSKLIGIEAAWNQHCQNTEKLKQYAAAMKELATNHWQNSSKDGENISRISWVYRACLDYFNKDILVLRNKEMDIMKKLNVNGDNTFQAIIVNNKWTLLDVGSCYNPFTVFEEFVVTAVDIAPALGSVFKCDFINVKADQKLNSENNEIIALPKDYFDIIVFSLFLEYLPSPAQRKLCCEKAYKLLAPEGILIIITPDSNHVGSNAKYIKSWRFVLANMGFSRIKYEKLKHIHCMVFRKVPVKGITQRWAEIHKAEQAFDEIYIPQDFKKKPQQSDSFNNVKELTVEDIVTLNNELPFCDTFD</sequence>
<reference evidence="5" key="1">
    <citation type="submission" date="2025-05" db="UniProtKB">
        <authorList>
            <consortium name="EnsemblMetazoa"/>
        </authorList>
    </citation>
    <scope>IDENTIFICATION</scope>
</reference>
<dbReference type="Proteomes" id="UP001652700">
    <property type="component" value="Unplaced"/>
</dbReference>
<accession>A0ABM5JVH9</accession>
<evidence type="ECO:0000313" key="6">
    <source>
        <dbReference type="Proteomes" id="UP001652700"/>
    </source>
</evidence>
<dbReference type="InterPro" id="IPR021867">
    <property type="entry name" value="Bmt2/SAMTOR"/>
</dbReference>
<evidence type="ECO:0000256" key="4">
    <source>
        <dbReference type="HAMAP-Rule" id="MF_03044"/>
    </source>
</evidence>
<evidence type="ECO:0000313" key="5">
    <source>
        <dbReference type="EnsemblMetazoa" id="XP_050501946.1"/>
    </source>
</evidence>
<evidence type="ECO:0000256" key="3">
    <source>
        <dbReference type="ARBA" id="ARBA00022691"/>
    </source>
</evidence>
<keyword evidence="6" id="KW-1185">Reference proteome</keyword>
<dbReference type="HAMAP" id="MF_03044">
    <property type="entry name" value="BMT2"/>
    <property type="match status" value="1"/>
</dbReference>
<dbReference type="EC" id="2.1.1.-" evidence="4"/>
<dbReference type="EnsemblMetazoa" id="XM_050645989.1">
    <property type="protein sequence ID" value="XP_050501946.1"/>
    <property type="gene ID" value="LOC126881621"/>
</dbReference>
<comment type="similarity">
    <text evidence="4">Belongs to the BMT2 family.</text>
</comment>
<dbReference type="PANTHER" id="PTHR21008">
    <property type="entry name" value="S-ADENOSYLMETHIONINE SENSOR UPSTREAM OF MTORC1-RELATED"/>
    <property type="match status" value="1"/>
</dbReference>
<feature type="binding site" evidence="4">
    <location>
        <position position="123"/>
    </location>
    <ligand>
        <name>S-adenosyl-L-methionine</name>
        <dbReference type="ChEBI" id="CHEBI:59789"/>
    </ligand>
</feature>
<dbReference type="CDD" id="cd02440">
    <property type="entry name" value="AdoMet_MTases"/>
    <property type="match status" value="1"/>
</dbReference>
<comment type="function">
    <text evidence="4">S-adenosyl-L-methionine-binding protein that acts as an inhibitor of mTORC1 signaling. Acts as a sensor of S-adenosyl-L-methionine to signal methionine sufficiency to mTORC1. Probably also acts as a S-adenosyl-L-methionine-dependent methyltransferase.</text>
</comment>